<dbReference type="AlphaFoldDB" id="A0A8J4DN26"/>
<evidence type="ECO:0000256" key="1">
    <source>
        <dbReference type="ARBA" id="ARBA00023002"/>
    </source>
</evidence>
<evidence type="ECO:0000259" key="3">
    <source>
        <dbReference type="Pfam" id="PF01370"/>
    </source>
</evidence>
<feature type="domain" description="NAD-dependent epimerase/dehydratase" evidence="3">
    <location>
        <begin position="1"/>
        <end position="229"/>
    </location>
</feature>
<dbReference type="EMBL" id="BOPF01000001">
    <property type="protein sequence ID" value="GIJ43122.1"/>
    <property type="molecule type" value="Genomic_DNA"/>
</dbReference>
<evidence type="ECO:0000313" key="5">
    <source>
        <dbReference type="Proteomes" id="UP000619260"/>
    </source>
</evidence>
<evidence type="ECO:0000256" key="2">
    <source>
        <dbReference type="ARBA" id="ARBA00023445"/>
    </source>
</evidence>
<dbReference type="InterPro" id="IPR050425">
    <property type="entry name" value="NAD(P)_dehydrat-like"/>
</dbReference>
<accession>A0A8J4DN26</accession>
<evidence type="ECO:0000313" key="4">
    <source>
        <dbReference type="EMBL" id="GIJ43122.1"/>
    </source>
</evidence>
<dbReference type="Gene3D" id="3.40.50.720">
    <property type="entry name" value="NAD(P)-binding Rossmann-like Domain"/>
    <property type="match status" value="1"/>
</dbReference>
<organism evidence="4 5">
    <name type="scientific">Virgisporangium aliadipatigenens</name>
    <dbReference type="NCBI Taxonomy" id="741659"/>
    <lineage>
        <taxon>Bacteria</taxon>
        <taxon>Bacillati</taxon>
        <taxon>Actinomycetota</taxon>
        <taxon>Actinomycetes</taxon>
        <taxon>Micromonosporales</taxon>
        <taxon>Micromonosporaceae</taxon>
        <taxon>Virgisporangium</taxon>
    </lineage>
</organism>
<dbReference type="InterPro" id="IPR001509">
    <property type="entry name" value="Epimerase_deHydtase"/>
</dbReference>
<dbReference type="PANTHER" id="PTHR10366">
    <property type="entry name" value="NAD DEPENDENT EPIMERASE/DEHYDRATASE"/>
    <property type="match status" value="1"/>
</dbReference>
<keyword evidence="5" id="KW-1185">Reference proteome</keyword>
<comment type="caution">
    <text evidence="4">The sequence shown here is derived from an EMBL/GenBank/DDBJ whole genome shotgun (WGS) entry which is preliminary data.</text>
</comment>
<name>A0A8J4DN26_9ACTN</name>
<dbReference type="GO" id="GO:0016616">
    <property type="term" value="F:oxidoreductase activity, acting on the CH-OH group of donors, NAD or NADP as acceptor"/>
    <property type="evidence" value="ECO:0007669"/>
    <property type="project" value="TreeGrafter"/>
</dbReference>
<dbReference type="PANTHER" id="PTHR10366:SF564">
    <property type="entry name" value="STEROL-4-ALPHA-CARBOXYLATE 3-DEHYDROGENASE, DECARBOXYLATING"/>
    <property type="match status" value="1"/>
</dbReference>
<gene>
    <name evidence="4" type="ORF">Val02_00080</name>
</gene>
<dbReference type="InterPro" id="IPR036291">
    <property type="entry name" value="NAD(P)-bd_dom_sf"/>
</dbReference>
<keyword evidence="1" id="KW-0560">Oxidoreductase</keyword>
<dbReference type="Pfam" id="PF01370">
    <property type="entry name" value="Epimerase"/>
    <property type="match status" value="1"/>
</dbReference>
<proteinExistence type="inferred from homology"/>
<dbReference type="Proteomes" id="UP000619260">
    <property type="component" value="Unassembled WGS sequence"/>
</dbReference>
<sequence length="330" mass="35692">MTGGSGFLAGYVTAELLRRGHRVRASVRDLGRSDDVRARVARLVDPGDNLSFVAADLLRDDGWAEAADGVAYVVHTASPMPIGEFRGTDVIRPAREGTRRVLEAARRAGVRRVVLTSSTAAAMPARPDAPADESVWTDLPDRPEFVYPRAKTLAERDAWDLVGGWPDGPELVTILPANIQGPALDGDYAPSVGLIRLMLAGRMPLLPRIGYAVVDVRDLAVLHAEALSAAGAAGQRFIAAGEFLWLSEMAEVLRERLGEAARKVPRRALPNWIVRTGAHVNAELRQLRPNLDRRSHLDAGHVERTLGWRTRPAADTVADTGRSLVALGLV</sequence>
<comment type="similarity">
    <text evidence="2">Belongs to the NAD(P)-dependent epimerase/dehydratase family. Dihydroflavonol-4-reductase subfamily.</text>
</comment>
<dbReference type="SUPFAM" id="SSF51735">
    <property type="entry name" value="NAD(P)-binding Rossmann-fold domains"/>
    <property type="match status" value="1"/>
</dbReference>
<reference evidence="4" key="1">
    <citation type="submission" date="2021-01" db="EMBL/GenBank/DDBJ databases">
        <title>Whole genome shotgun sequence of Virgisporangium aliadipatigenens NBRC 105644.</title>
        <authorList>
            <person name="Komaki H."/>
            <person name="Tamura T."/>
        </authorList>
    </citation>
    <scope>NUCLEOTIDE SEQUENCE</scope>
    <source>
        <strain evidence="4">NBRC 105644</strain>
    </source>
</reference>
<protein>
    <submittedName>
        <fullName evidence="4">Dihydroflavonol-4-reductase</fullName>
    </submittedName>
</protein>